<feature type="transmembrane region" description="Helical" evidence="7">
    <location>
        <begin position="143"/>
        <end position="167"/>
    </location>
</feature>
<reference evidence="9 10" key="1">
    <citation type="journal article" date="2024" name="IMA Fungus">
        <title>IMA Genome - F19 : A genome assembly and annotation guide to empower mycologists, including annotated draft genome sequences of Ceratocystis pirilliformis, Diaporthe australafricana, Fusarium ophioides, Paecilomyces lecythidis, and Sporothrix stenoceras.</title>
        <authorList>
            <person name="Aylward J."/>
            <person name="Wilson A.M."/>
            <person name="Visagie C.M."/>
            <person name="Spraker J."/>
            <person name="Barnes I."/>
            <person name="Buitendag C."/>
            <person name="Ceriani C."/>
            <person name="Del Mar Angel L."/>
            <person name="du Plessis D."/>
            <person name="Fuchs T."/>
            <person name="Gasser K."/>
            <person name="Kramer D."/>
            <person name="Li W."/>
            <person name="Munsamy K."/>
            <person name="Piso A."/>
            <person name="Price J.L."/>
            <person name="Sonnekus B."/>
            <person name="Thomas C."/>
            <person name="van der Nest A."/>
            <person name="van Dijk A."/>
            <person name="van Heerden A."/>
            <person name="van Vuuren N."/>
            <person name="Yilmaz N."/>
            <person name="Duong T.A."/>
            <person name="van der Merwe N.A."/>
            <person name="Wingfield M.J."/>
            <person name="Wingfield B.D."/>
        </authorList>
    </citation>
    <scope>NUCLEOTIDE SEQUENCE [LARGE SCALE GENOMIC DNA]</scope>
    <source>
        <strain evidence="9 10">CMW 5346</strain>
    </source>
</reference>
<feature type="transmembrane region" description="Helical" evidence="7">
    <location>
        <begin position="314"/>
        <end position="332"/>
    </location>
</feature>
<evidence type="ECO:0000256" key="1">
    <source>
        <dbReference type="ARBA" id="ARBA00004141"/>
    </source>
</evidence>
<organism evidence="9 10">
    <name type="scientific">Sporothrix stenoceras</name>
    <dbReference type="NCBI Taxonomy" id="5173"/>
    <lineage>
        <taxon>Eukaryota</taxon>
        <taxon>Fungi</taxon>
        <taxon>Dikarya</taxon>
        <taxon>Ascomycota</taxon>
        <taxon>Pezizomycotina</taxon>
        <taxon>Sordariomycetes</taxon>
        <taxon>Sordariomycetidae</taxon>
        <taxon>Ophiostomatales</taxon>
        <taxon>Ophiostomataceae</taxon>
        <taxon>Sporothrix</taxon>
    </lineage>
</organism>
<dbReference type="SUPFAM" id="SSF103473">
    <property type="entry name" value="MFS general substrate transporter"/>
    <property type="match status" value="1"/>
</dbReference>
<evidence type="ECO:0000256" key="7">
    <source>
        <dbReference type="SAM" id="Phobius"/>
    </source>
</evidence>
<feature type="transmembrane region" description="Helical" evidence="7">
    <location>
        <begin position="430"/>
        <end position="449"/>
    </location>
</feature>
<dbReference type="InterPro" id="IPR011701">
    <property type="entry name" value="MFS"/>
</dbReference>
<evidence type="ECO:0000256" key="4">
    <source>
        <dbReference type="ARBA" id="ARBA00022989"/>
    </source>
</evidence>
<feature type="transmembrane region" description="Helical" evidence="7">
    <location>
        <begin position="116"/>
        <end position="136"/>
    </location>
</feature>
<feature type="transmembrane region" description="Helical" evidence="7">
    <location>
        <begin position="338"/>
        <end position="358"/>
    </location>
</feature>
<keyword evidence="3 7" id="KW-0812">Transmembrane</keyword>
<feature type="compositionally biased region" description="Basic and acidic residues" evidence="6">
    <location>
        <begin position="1"/>
        <end position="13"/>
    </location>
</feature>
<keyword evidence="4 7" id="KW-1133">Transmembrane helix</keyword>
<proteinExistence type="predicted"/>
<feature type="transmembrane region" description="Helical" evidence="7">
    <location>
        <begin position="399"/>
        <end position="418"/>
    </location>
</feature>
<evidence type="ECO:0000259" key="8">
    <source>
        <dbReference type="PROSITE" id="PS50850"/>
    </source>
</evidence>
<dbReference type="EMBL" id="JAWCUI010000071">
    <property type="protein sequence ID" value="KAL1889646.1"/>
    <property type="molecule type" value="Genomic_DNA"/>
</dbReference>
<keyword evidence="5 7" id="KW-0472">Membrane</keyword>
<feature type="transmembrane region" description="Helical" evidence="7">
    <location>
        <begin position="234"/>
        <end position="254"/>
    </location>
</feature>
<evidence type="ECO:0000313" key="10">
    <source>
        <dbReference type="Proteomes" id="UP001583186"/>
    </source>
</evidence>
<feature type="transmembrane region" description="Helical" evidence="7">
    <location>
        <begin position="461"/>
        <end position="481"/>
    </location>
</feature>
<sequence length="525" mass="57307">MSSIRKSVDEKDAGSAPTASIAANEPTNVADLEGNTHGSRDLDIAARFLAGLDPSIINEPISAKEARKVLWKLDLHILPVLTLVIIVAAIDKVIISNASIYGMLTDDHMTTAQFSWIASIFYFAYLGFEAPAGYLVQRLPIRSYLAAAVFGFGVLTFCTGATTSFASLAVVRFLLGAFESMLFPTASIITAMWWTRKEQPIRVAMYFNTLSSVVTGLLAYGVGHSSSSIAPWRLLFIILGALTTVLAAFVYIYIPSSPVEAWWLTDREKFICVERVRQNNTGVEDKTFKMYQVVECLKDPKPWLLALFSVSQNICNGGLVTFAAIIVTGLGFTPLKTTLIGVPTGAIGTVWQILLALLSSRLPGYRCGIIVGANCFPIICAALMFSLRGHVSNLHLLGAYYGFYSYWAPYVLSTSLNISNVSGHTKKVTANAMFFIGYCVGNIIGPQVFRSKDAPDYKHGYIGILACLVVSSISIALYGLLCRWENMKRDKAQGGDGTAAVEPTDTANAFSDLTDKEKPEFRYHY</sequence>
<comment type="caution">
    <text evidence="9">The sequence shown here is derived from an EMBL/GenBank/DDBJ whole genome shotgun (WGS) entry which is preliminary data.</text>
</comment>
<keyword evidence="10" id="KW-1185">Reference proteome</keyword>
<keyword evidence="2" id="KW-0813">Transport</keyword>
<name>A0ABR3YP60_9PEZI</name>
<evidence type="ECO:0000256" key="5">
    <source>
        <dbReference type="ARBA" id="ARBA00023136"/>
    </source>
</evidence>
<evidence type="ECO:0000256" key="3">
    <source>
        <dbReference type="ARBA" id="ARBA00022692"/>
    </source>
</evidence>
<feature type="transmembrane region" description="Helical" evidence="7">
    <location>
        <begin position="77"/>
        <end position="104"/>
    </location>
</feature>
<evidence type="ECO:0000256" key="6">
    <source>
        <dbReference type="SAM" id="MobiDB-lite"/>
    </source>
</evidence>
<accession>A0ABR3YP60</accession>
<dbReference type="InterPro" id="IPR036259">
    <property type="entry name" value="MFS_trans_sf"/>
</dbReference>
<feature type="transmembrane region" description="Helical" evidence="7">
    <location>
        <begin position="365"/>
        <end position="387"/>
    </location>
</feature>
<evidence type="ECO:0000313" key="9">
    <source>
        <dbReference type="EMBL" id="KAL1889646.1"/>
    </source>
</evidence>
<feature type="transmembrane region" description="Helical" evidence="7">
    <location>
        <begin position="203"/>
        <end position="222"/>
    </location>
</feature>
<evidence type="ECO:0000256" key="2">
    <source>
        <dbReference type="ARBA" id="ARBA00022448"/>
    </source>
</evidence>
<dbReference type="PANTHER" id="PTHR43791:SF41">
    <property type="entry name" value="MAJOR FACILITATOR SUPERFAMILY (MFS) PROFILE DOMAIN-CONTAINING PROTEIN"/>
    <property type="match status" value="1"/>
</dbReference>
<protein>
    <recommendedName>
        <fullName evidence="8">Major facilitator superfamily (MFS) profile domain-containing protein</fullName>
    </recommendedName>
</protein>
<feature type="domain" description="Major facilitator superfamily (MFS) profile" evidence="8">
    <location>
        <begin position="77"/>
        <end position="525"/>
    </location>
</feature>
<gene>
    <name evidence="9" type="ORF">Sste5346_008765</name>
</gene>
<dbReference type="PROSITE" id="PS50850">
    <property type="entry name" value="MFS"/>
    <property type="match status" value="1"/>
</dbReference>
<dbReference type="Proteomes" id="UP001583186">
    <property type="component" value="Unassembled WGS sequence"/>
</dbReference>
<dbReference type="PANTHER" id="PTHR43791">
    <property type="entry name" value="PERMEASE-RELATED"/>
    <property type="match status" value="1"/>
</dbReference>
<feature type="transmembrane region" description="Helical" evidence="7">
    <location>
        <begin position="173"/>
        <end position="194"/>
    </location>
</feature>
<dbReference type="InterPro" id="IPR020846">
    <property type="entry name" value="MFS_dom"/>
</dbReference>
<feature type="region of interest" description="Disordered" evidence="6">
    <location>
        <begin position="1"/>
        <end position="20"/>
    </location>
</feature>
<comment type="subcellular location">
    <subcellularLocation>
        <location evidence="1">Membrane</location>
        <topology evidence="1">Multi-pass membrane protein</topology>
    </subcellularLocation>
</comment>
<dbReference type="Pfam" id="PF07690">
    <property type="entry name" value="MFS_1"/>
    <property type="match status" value="1"/>
</dbReference>
<dbReference type="Gene3D" id="1.20.1250.20">
    <property type="entry name" value="MFS general substrate transporter like domains"/>
    <property type="match status" value="2"/>
</dbReference>